<dbReference type="Proteomes" id="UP000215633">
    <property type="component" value="Unassembled WGS sequence"/>
</dbReference>
<name>A0A261W0K6_9BORD</name>
<dbReference type="EMBL" id="NEVT01000003">
    <property type="protein sequence ID" value="OZI79884.1"/>
    <property type="molecule type" value="Genomic_DNA"/>
</dbReference>
<evidence type="ECO:0000313" key="2">
    <source>
        <dbReference type="Proteomes" id="UP000215633"/>
    </source>
</evidence>
<dbReference type="RefSeq" id="WP_094806344.1">
    <property type="nucleotide sequence ID" value="NZ_NEVT01000003.1"/>
</dbReference>
<gene>
    <name evidence="1" type="ORF">CAL24_08200</name>
</gene>
<proteinExistence type="predicted"/>
<dbReference type="AlphaFoldDB" id="A0A261W0K6"/>
<keyword evidence="2" id="KW-1185">Reference proteome</keyword>
<sequence length="121" mass="13412">MQINFAALPDDATRVAAPGELQQDHGVRVLELSDDRVLGTIFDLFAGRIDRAYGETLEWWAESFADIGAEHMGQVALAAMTTWHFDRDRCGPGIAALQAELLKRARKLLADMTAEQLETLQ</sequence>
<organism evidence="1 2">
    <name type="scientific">Bordetella genomosp. 2</name>
    <dbReference type="NCBI Taxonomy" id="1983456"/>
    <lineage>
        <taxon>Bacteria</taxon>
        <taxon>Pseudomonadati</taxon>
        <taxon>Pseudomonadota</taxon>
        <taxon>Betaproteobacteria</taxon>
        <taxon>Burkholderiales</taxon>
        <taxon>Alcaligenaceae</taxon>
        <taxon>Bordetella</taxon>
    </lineage>
</organism>
<accession>A0A261W0K6</accession>
<evidence type="ECO:0000313" key="1">
    <source>
        <dbReference type="EMBL" id="OZI79884.1"/>
    </source>
</evidence>
<protein>
    <submittedName>
        <fullName evidence="1">Uncharacterized protein</fullName>
    </submittedName>
</protein>
<reference evidence="2" key="1">
    <citation type="submission" date="2017-05" db="EMBL/GenBank/DDBJ databases">
        <title>Complete and WGS of Bordetella genogroups.</title>
        <authorList>
            <person name="Spilker T."/>
            <person name="Lipuma J."/>
        </authorList>
    </citation>
    <scope>NUCLEOTIDE SEQUENCE [LARGE SCALE GENOMIC DNA]</scope>
    <source>
        <strain evidence="2">AU8256</strain>
    </source>
</reference>
<comment type="caution">
    <text evidence="1">The sequence shown here is derived from an EMBL/GenBank/DDBJ whole genome shotgun (WGS) entry which is preliminary data.</text>
</comment>